<dbReference type="InterPro" id="IPR051535">
    <property type="entry name" value="Siderophore_ABC-ATPase"/>
</dbReference>
<keyword evidence="6" id="KW-0547">Nucleotide-binding</keyword>
<comment type="caution">
    <text evidence="12">The sequence shown here is derived from an EMBL/GenBank/DDBJ whole genome shotgun (WGS) entry which is preliminary data.</text>
</comment>
<evidence type="ECO:0000256" key="7">
    <source>
        <dbReference type="ARBA" id="ARBA00022840"/>
    </source>
</evidence>
<evidence type="ECO:0000256" key="8">
    <source>
        <dbReference type="ARBA" id="ARBA00023004"/>
    </source>
</evidence>
<keyword evidence="8" id="KW-0408">Iron</keyword>
<keyword evidence="13" id="KW-1185">Reference proteome</keyword>
<dbReference type="PROSITE" id="PS50893">
    <property type="entry name" value="ABC_TRANSPORTER_2"/>
    <property type="match status" value="1"/>
</dbReference>
<proteinExistence type="inferred from homology"/>
<evidence type="ECO:0000313" key="12">
    <source>
        <dbReference type="EMBL" id="TWF59044.1"/>
    </source>
</evidence>
<dbReference type="InterPro" id="IPR003439">
    <property type="entry name" value="ABC_transporter-like_ATP-bd"/>
</dbReference>
<accession>A0A561R8Y0</accession>
<keyword evidence="3" id="KW-0813">Transport</keyword>
<dbReference type="SMART" id="SM00382">
    <property type="entry name" value="AAA"/>
    <property type="match status" value="1"/>
</dbReference>
<dbReference type="GO" id="GO:0005524">
    <property type="term" value="F:ATP binding"/>
    <property type="evidence" value="ECO:0007669"/>
    <property type="project" value="UniProtKB-KW"/>
</dbReference>
<evidence type="ECO:0000313" key="13">
    <source>
        <dbReference type="Proteomes" id="UP000320653"/>
    </source>
</evidence>
<evidence type="ECO:0000256" key="5">
    <source>
        <dbReference type="ARBA" id="ARBA00022496"/>
    </source>
</evidence>
<dbReference type="Gene3D" id="3.40.50.300">
    <property type="entry name" value="P-loop containing nucleotide triphosphate hydrolases"/>
    <property type="match status" value="1"/>
</dbReference>
<keyword evidence="4" id="KW-1003">Cell membrane</keyword>
<keyword evidence="9" id="KW-0406">Ion transport</keyword>
<evidence type="ECO:0000256" key="4">
    <source>
        <dbReference type="ARBA" id="ARBA00022475"/>
    </source>
</evidence>
<keyword evidence="7 12" id="KW-0067">ATP-binding</keyword>
<feature type="domain" description="ABC transporter" evidence="11">
    <location>
        <begin position="25"/>
        <end position="261"/>
    </location>
</feature>
<dbReference type="InterPro" id="IPR027417">
    <property type="entry name" value="P-loop_NTPase"/>
</dbReference>
<dbReference type="InterPro" id="IPR003593">
    <property type="entry name" value="AAA+_ATPase"/>
</dbReference>
<dbReference type="SUPFAM" id="SSF52540">
    <property type="entry name" value="P-loop containing nucleoside triphosphate hydrolases"/>
    <property type="match status" value="1"/>
</dbReference>
<evidence type="ECO:0000256" key="1">
    <source>
        <dbReference type="ARBA" id="ARBA00004202"/>
    </source>
</evidence>
<organism evidence="12 13">
    <name type="scientific">Neorhizobium alkalisoli</name>
    <dbReference type="NCBI Taxonomy" id="528178"/>
    <lineage>
        <taxon>Bacteria</taxon>
        <taxon>Pseudomonadati</taxon>
        <taxon>Pseudomonadota</taxon>
        <taxon>Alphaproteobacteria</taxon>
        <taxon>Hyphomicrobiales</taxon>
        <taxon>Rhizobiaceae</taxon>
        <taxon>Rhizobium/Agrobacterium group</taxon>
        <taxon>Neorhizobium</taxon>
    </lineage>
</organism>
<gene>
    <name evidence="12" type="ORF">FHW37_101848</name>
</gene>
<evidence type="ECO:0000256" key="3">
    <source>
        <dbReference type="ARBA" id="ARBA00022448"/>
    </source>
</evidence>
<protein>
    <submittedName>
        <fullName evidence="12">Iron complex transport system ATP-binding protein</fullName>
    </submittedName>
</protein>
<dbReference type="GO" id="GO:0016887">
    <property type="term" value="F:ATP hydrolysis activity"/>
    <property type="evidence" value="ECO:0007669"/>
    <property type="project" value="InterPro"/>
</dbReference>
<comment type="subcellular location">
    <subcellularLocation>
        <location evidence="1">Cell membrane</location>
        <topology evidence="1">Peripheral membrane protein</topology>
    </subcellularLocation>
</comment>
<dbReference type="OrthoDB" id="9810077at2"/>
<sequence length="286" mass="31040">MTPLDIHGPDIEGGADVTPAATGALSIEGVSAGYGAKAVLDNICASIPRGEMLALVGPNGSGKSTLLSTIARLLTPTAGQVCLDGKSVHRLPTRELARRLGILPQNPVVPEGMRVFDLVARGRFPHQGLFKQWSAADEAAVETAMRMTDTLQFADRQVDDLSGGQRQRCWIAMAIAQETETILLDEPTAFLDMRYQVEILDLLHHLTREHGRTVVVVLHDLNCAITYADRILFLKEGRLASDVLAPSDCTPALISDVFDVEVLVAEHPQTGRPFVMPVSRRMGRCE</sequence>
<dbReference type="FunFam" id="3.40.50.300:FF:000134">
    <property type="entry name" value="Iron-enterobactin ABC transporter ATP-binding protein"/>
    <property type="match status" value="1"/>
</dbReference>
<dbReference type="PANTHER" id="PTHR42771:SF2">
    <property type="entry name" value="IRON(3+)-HYDROXAMATE IMPORT ATP-BINDING PROTEIN FHUC"/>
    <property type="match status" value="1"/>
</dbReference>
<comment type="similarity">
    <text evidence="2">Belongs to the ABC transporter superfamily.</text>
</comment>
<dbReference type="CDD" id="cd03214">
    <property type="entry name" value="ABC_Iron-Siderophores_B12_Hemin"/>
    <property type="match status" value="1"/>
</dbReference>
<dbReference type="GO" id="GO:0005886">
    <property type="term" value="C:plasma membrane"/>
    <property type="evidence" value="ECO:0007669"/>
    <property type="project" value="UniProtKB-SubCell"/>
</dbReference>
<dbReference type="GO" id="GO:0006826">
    <property type="term" value="P:iron ion transport"/>
    <property type="evidence" value="ECO:0007669"/>
    <property type="project" value="UniProtKB-KW"/>
</dbReference>
<reference evidence="12 13" key="1">
    <citation type="submission" date="2019-06" db="EMBL/GenBank/DDBJ databases">
        <title>Sorghum-associated microbial communities from plants grown in Nebraska, USA.</title>
        <authorList>
            <person name="Schachtman D."/>
        </authorList>
    </citation>
    <scope>NUCLEOTIDE SEQUENCE [LARGE SCALE GENOMIC DNA]</scope>
    <source>
        <strain evidence="12 13">1225</strain>
    </source>
</reference>
<dbReference type="Proteomes" id="UP000320653">
    <property type="component" value="Unassembled WGS sequence"/>
</dbReference>
<dbReference type="PANTHER" id="PTHR42771">
    <property type="entry name" value="IRON(3+)-HYDROXAMATE IMPORT ATP-BINDING PROTEIN FHUC"/>
    <property type="match status" value="1"/>
</dbReference>
<evidence type="ECO:0000256" key="10">
    <source>
        <dbReference type="ARBA" id="ARBA00023136"/>
    </source>
</evidence>
<evidence type="ECO:0000256" key="2">
    <source>
        <dbReference type="ARBA" id="ARBA00005417"/>
    </source>
</evidence>
<name>A0A561R8Y0_9HYPH</name>
<dbReference type="Pfam" id="PF00005">
    <property type="entry name" value="ABC_tran"/>
    <property type="match status" value="1"/>
</dbReference>
<evidence type="ECO:0000256" key="9">
    <source>
        <dbReference type="ARBA" id="ARBA00023065"/>
    </source>
</evidence>
<keyword evidence="5" id="KW-0410">Iron transport</keyword>
<dbReference type="AlphaFoldDB" id="A0A561R8Y0"/>
<keyword evidence="10" id="KW-0472">Membrane</keyword>
<dbReference type="EMBL" id="VIWP01000001">
    <property type="protein sequence ID" value="TWF59044.1"/>
    <property type="molecule type" value="Genomic_DNA"/>
</dbReference>
<dbReference type="RefSeq" id="WP_145632900.1">
    <property type="nucleotide sequence ID" value="NZ_VIWP01000001.1"/>
</dbReference>
<evidence type="ECO:0000259" key="11">
    <source>
        <dbReference type="PROSITE" id="PS50893"/>
    </source>
</evidence>
<evidence type="ECO:0000256" key="6">
    <source>
        <dbReference type="ARBA" id="ARBA00022741"/>
    </source>
</evidence>